<feature type="repeat" description="TPR" evidence="1">
    <location>
        <begin position="887"/>
        <end position="920"/>
    </location>
</feature>
<dbReference type="InterPro" id="IPR011990">
    <property type="entry name" value="TPR-like_helical_dom_sf"/>
</dbReference>
<dbReference type="AlphaFoldDB" id="A0A7W8DYP9"/>
<dbReference type="EMBL" id="JACHIH010000012">
    <property type="protein sequence ID" value="MBB5047524.1"/>
    <property type="molecule type" value="Genomic_DNA"/>
</dbReference>
<protein>
    <submittedName>
        <fullName evidence="3">Tetratricopeptide (TPR) repeat protein</fullName>
    </submittedName>
</protein>
<gene>
    <name evidence="3" type="ORF">HNR60_002281</name>
</gene>
<keyword evidence="1" id="KW-0802">TPR repeat</keyword>
<feature type="compositionally biased region" description="Low complexity" evidence="2">
    <location>
        <begin position="384"/>
        <end position="415"/>
    </location>
</feature>
<dbReference type="PROSITE" id="PS50005">
    <property type="entry name" value="TPR"/>
    <property type="match status" value="1"/>
</dbReference>
<organism evidence="3 4">
    <name type="scientific">Rhodopseudomonas rhenobacensis</name>
    <dbReference type="NCBI Taxonomy" id="87461"/>
    <lineage>
        <taxon>Bacteria</taxon>
        <taxon>Pseudomonadati</taxon>
        <taxon>Pseudomonadota</taxon>
        <taxon>Alphaproteobacteria</taxon>
        <taxon>Hyphomicrobiales</taxon>
        <taxon>Nitrobacteraceae</taxon>
        <taxon>Rhodopseudomonas</taxon>
    </lineage>
</organism>
<reference evidence="3 4" key="1">
    <citation type="submission" date="2020-08" db="EMBL/GenBank/DDBJ databases">
        <title>Genomic Encyclopedia of Type Strains, Phase IV (KMG-IV): sequencing the most valuable type-strain genomes for metagenomic binning, comparative biology and taxonomic classification.</title>
        <authorList>
            <person name="Goeker M."/>
        </authorList>
    </citation>
    <scope>NUCLEOTIDE SEQUENCE [LARGE SCALE GENOMIC DNA]</scope>
    <source>
        <strain evidence="3 4">DSM 12706</strain>
    </source>
</reference>
<evidence type="ECO:0000313" key="3">
    <source>
        <dbReference type="EMBL" id="MBB5047524.1"/>
    </source>
</evidence>
<dbReference type="InterPro" id="IPR019734">
    <property type="entry name" value="TPR_rpt"/>
</dbReference>
<dbReference type="RefSeq" id="WP_184257437.1">
    <property type="nucleotide sequence ID" value="NZ_JACHIH010000012.1"/>
</dbReference>
<sequence>MARTAAKLGWSRACEISRAARRWLAAGLGFVAGAMLIATAVPALAQAQLVKGEATLSAGGGYARLVLKLDEDVESDVVVAGSVLVIRFKRPVYVPIDKLADAVPDYVGSARRDPDGGAIRLALQRKVTVNSMAAGERLYVDLLPDDWKGAPPGLPQDVLKELSDRARAAEKALRAQRAALAGKARPPVRVRAAVQPTFVRYVFEMPDGVTVNSTLSDQKLSLLFTAPLSFDLADAKLAAPPNISSIGQTNDADRSAVEIGLIGNVDVHSFREEKNYIVDIGFQQPEPAQSLPAAIARLQSAVRASPPGEITPPNSEQIAQQMKADAKAAAKVEAAKIEAKVDPKVEPKLEAKPEPKAEAALKAAEPIVEPQPAAKPEAARVEQPAAKPESAVAAKPAPEKPATPVAAAPAAAATEPGMAVDIRRTNAGLRLQFPFATPVAAALFNRADTLWLVFDSPKLVDLEPVRRQGGSNIAEISGLALPTGQAVRIRLSRPQLASLTGDAQGWTLTFADAVQSPSLPLKAVRNISDPARANVAVPLTTAGALHRIVDPDAGDTLLVVTAAPPARGIIKRQDFVEFALLESLHGVVVQPYSDDVTATVADDKVVVSRPGGLTLSSASFGGSDRDTARTRPIFDVNEWQKNQQGSFADKQDELINASAKASGEARTMARYELARFYMARGMYAEAKGVIDLVLGDLKSGQDDPIALIIRAACSVMIGHPEEALKDLRHPAIGANFDAQLWRALAVAKQGKWPEAREKLKNVEFITNGLPLDMQRVVLSEAMRASLEVKDYAGATNLSSELDHVGVPAELQPAVAVLRGRLDQALGRDGDALVKYRDAIVSPNRAASTEAKLLDLMLRQQRGEIQPADMLPELERLALTWRGDEIEVRAQQMMAKMYADLGRYREALAAARLATELLPNSQSARQAQDDASALFAQVFLSPKGDDMPPIDALAMFYDYRGLTPIGRRGDEMIRRLADRLVAVDLLDQAAELLQYQVDRRMEGAARAQVAARLAMVYLMNRKPDRAITALRSTRIADLSGELRSQRLLLEARAQSDIGRHDLALDIIANISGREAIRLRADIYWASRRWREASEQIELYLGDRWRDFKPLDAAEKSDVIRAVVGYALAEDALGLGRFREKFAPLMPGGADKIAFDIASTPSSGSNAEFSAIAKMAASVDTLDGFLREMKARFPDASARAILPQQKPSDTETTGALPEIAVRKIPLTR</sequence>
<feature type="region of interest" description="Disordered" evidence="2">
    <location>
        <begin position="346"/>
        <end position="415"/>
    </location>
</feature>
<feature type="compositionally biased region" description="Basic and acidic residues" evidence="2">
    <location>
        <begin position="346"/>
        <end position="359"/>
    </location>
</feature>
<comment type="caution">
    <text evidence="3">The sequence shown here is derived from an EMBL/GenBank/DDBJ whole genome shotgun (WGS) entry which is preliminary data.</text>
</comment>
<keyword evidence="4" id="KW-1185">Reference proteome</keyword>
<evidence type="ECO:0000313" key="4">
    <source>
        <dbReference type="Proteomes" id="UP000542353"/>
    </source>
</evidence>
<dbReference type="Gene3D" id="1.25.40.10">
    <property type="entry name" value="Tetratricopeptide repeat domain"/>
    <property type="match status" value="2"/>
</dbReference>
<evidence type="ECO:0000256" key="2">
    <source>
        <dbReference type="SAM" id="MobiDB-lite"/>
    </source>
</evidence>
<evidence type="ECO:0000256" key="1">
    <source>
        <dbReference type="PROSITE-ProRule" id="PRU00339"/>
    </source>
</evidence>
<accession>A0A7W8DYP9</accession>
<name>A0A7W8DYP9_9BRAD</name>
<dbReference type="SUPFAM" id="SSF48452">
    <property type="entry name" value="TPR-like"/>
    <property type="match status" value="1"/>
</dbReference>
<proteinExistence type="predicted"/>
<dbReference type="Proteomes" id="UP000542353">
    <property type="component" value="Unassembled WGS sequence"/>
</dbReference>